<proteinExistence type="predicted"/>
<organism evidence="2 3">
    <name type="scientific">Rhodoferax lacus</name>
    <dbReference type="NCBI Taxonomy" id="2184758"/>
    <lineage>
        <taxon>Bacteria</taxon>
        <taxon>Pseudomonadati</taxon>
        <taxon>Pseudomonadota</taxon>
        <taxon>Betaproteobacteria</taxon>
        <taxon>Burkholderiales</taxon>
        <taxon>Comamonadaceae</taxon>
        <taxon>Rhodoferax</taxon>
    </lineage>
</organism>
<keyword evidence="1" id="KW-0472">Membrane</keyword>
<accession>A0A3E1RES8</accession>
<evidence type="ECO:0000256" key="1">
    <source>
        <dbReference type="SAM" id="Phobius"/>
    </source>
</evidence>
<gene>
    <name evidence="2" type="ORF">DIC66_03825</name>
</gene>
<feature type="transmembrane region" description="Helical" evidence="1">
    <location>
        <begin position="47"/>
        <end position="70"/>
    </location>
</feature>
<keyword evidence="1" id="KW-1133">Transmembrane helix</keyword>
<sequence length="72" mass="7757">MADAPQGDKRTSGSIAHSMKLVAWSMLGIRSRKGYQDDLSKVNPVHVLLVGFVAVLLLVVSLIGLVNWVVAK</sequence>
<evidence type="ECO:0000313" key="2">
    <source>
        <dbReference type="EMBL" id="RFO97867.1"/>
    </source>
</evidence>
<dbReference type="RefSeq" id="WP_117174257.1">
    <property type="nucleotide sequence ID" value="NZ_QFZK01000002.1"/>
</dbReference>
<reference evidence="2 3" key="1">
    <citation type="submission" date="2018-05" db="EMBL/GenBank/DDBJ databases">
        <title>Rhodoferax soyangensis sp.nov., isolated from an oligotrophic freshwater lake.</title>
        <authorList>
            <person name="Park M."/>
        </authorList>
    </citation>
    <scope>NUCLEOTIDE SEQUENCE [LARGE SCALE GENOMIC DNA]</scope>
    <source>
        <strain evidence="2 3">IMCC26218</strain>
    </source>
</reference>
<keyword evidence="1" id="KW-0812">Transmembrane</keyword>
<comment type="caution">
    <text evidence="2">The sequence shown here is derived from an EMBL/GenBank/DDBJ whole genome shotgun (WGS) entry which is preliminary data.</text>
</comment>
<dbReference type="OrthoDB" id="8657357at2"/>
<name>A0A3E1RES8_9BURK</name>
<evidence type="ECO:0008006" key="4">
    <source>
        <dbReference type="Google" id="ProtNLM"/>
    </source>
</evidence>
<dbReference type="AlphaFoldDB" id="A0A3E1RES8"/>
<dbReference type="InterPro" id="IPR021344">
    <property type="entry name" value="DUF2970"/>
</dbReference>
<dbReference type="EMBL" id="QFZK01000002">
    <property type="protein sequence ID" value="RFO97867.1"/>
    <property type="molecule type" value="Genomic_DNA"/>
</dbReference>
<dbReference type="Pfam" id="PF11174">
    <property type="entry name" value="DUF2970"/>
    <property type="match status" value="1"/>
</dbReference>
<dbReference type="Proteomes" id="UP000260665">
    <property type="component" value="Unassembled WGS sequence"/>
</dbReference>
<evidence type="ECO:0000313" key="3">
    <source>
        <dbReference type="Proteomes" id="UP000260665"/>
    </source>
</evidence>
<protein>
    <recommendedName>
        <fullName evidence="4">DUF2970 domain-containing protein</fullName>
    </recommendedName>
</protein>
<keyword evidence="3" id="KW-1185">Reference proteome</keyword>